<dbReference type="AlphaFoldDB" id="A0A0G1PMD5"/>
<dbReference type="PANTHER" id="PTHR43080">
    <property type="entry name" value="CBS DOMAIN-CONTAINING PROTEIN CBSX3, MITOCHONDRIAL"/>
    <property type="match status" value="1"/>
</dbReference>
<reference evidence="4 5" key="1">
    <citation type="journal article" date="2015" name="Nature">
        <title>rRNA introns, odd ribosomes, and small enigmatic genomes across a large radiation of phyla.</title>
        <authorList>
            <person name="Brown C.T."/>
            <person name="Hug L.A."/>
            <person name="Thomas B.C."/>
            <person name="Sharon I."/>
            <person name="Castelle C.J."/>
            <person name="Singh A."/>
            <person name="Wilkins M.J."/>
            <person name="Williams K.H."/>
            <person name="Banfield J.F."/>
        </authorList>
    </citation>
    <scope>NUCLEOTIDE SEQUENCE [LARGE SCALE GENOMIC DNA]</scope>
</reference>
<dbReference type="Gene3D" id="3.10.580.10">
    <property type="entry name" value="CBS-domain"/>
    <property type="match status" value="1"/>
</dbReference>
<dbReference type="PATRIC" id="fig|1619001.3.peg.369"/>
<proteinExistence type="predicted"/>
<dbReference type="InterPro" id="IPR000644">
    <property type="entry name" value="CBS_dom"/>
</dbReference>
<organism evidence="4 5">
    <name type="scientific">Candidatus Uhrbacteria bacterium GW2011_GWF2_46_218</name>
    <dbReference type="NCBI Taxonomy" id="1619001"/>
    <lineage>
        <taxon>Bacteria</taxon>
        <taxon>Candidatus Uhriibacteriota</taxon>
    </lineage>
</organism>
<dbReference type="SMART" id="SM00116">
    <property type="entry name" value="CBS"/>
    <property type="match status" value="2"/>
</dbReference>
<keyword evidence="1 2" id="KW-0129">CBS domain</keyword>
<dbReference type="PANTHER" id="PTHR43080:SF2">
    <property type="entry name" value="CBS DOMAIN-CONTAINING PROTEIN"/>
    <property type="match status" value="1"/>
</dbReference>
<protein>
    <submittedName>
        <fullName evidence="4">CBS domain containing membrane protein</fullName>
    </submittedName>
</protein>
<evidence type="ECO:0000256" key="2">
    <source>
        <dbReference type="PROSITE-ProRule" id="PRU00703"/>
    </source>
</evidence>
<evidence type="ECO:0000313" key="5">
    <source>
        <dbReference type="Proteomes" id="UP000034705"/>
    </source>
</evidence>
<dbReference type="InterPro" id="IPR051257">
    <property type="entry name" value="Diverse_CBS-Domain"/>
</dbReference>
<sequence length="153" mass="16977">MKVTDILSPSVTVHTCAPHTTWKDAAELMLREKLPALPVVDTEGRLVGILSEKDLFRALFPLYKDWMETPHAYHDFERMEEDAITAVERTVAEVMSTRLLTASPETPILKVGALMVASGIHQVPVVQEGKLIGMVGRGAIYRAVLSRYFELGS</sequence>
<dbReference type="Pfam" id="PF00571">
    <property type="entry name" value="CBS"/>
    <property type="match status" value="2"/>
</dbReference>
<gene>
    <name evidence="4" type="ORF">UX45_C0006G0011</name>
</gene>
<dbReference type="InterPro" id="IPR046342">
    <property type="entry name" value="CBS_dom_sf"/>
</dbReference>
<name>A0A0G1PMD5_9BACT</name>
<dbReference type="EMBL" id="LCMG01000006">
    <property type="protein sequence ID" value="KKU33959.1"/>
    <property type="molecule type" value="Genomic_DNA"/>
</dbReference>
<evidence type="ECO:0000259" key="3">
    <source>
        <dbReference type="PROSITE" id="PS51371"/>
    </source>
</evidence>
<accession>A0A0G1PMD5</accession>
<feature type="domain" description="CBS" evidence="3">
    <location>
        <begin position="95"/>
        <end position="151"/>
    </location>
</feature>
<dbReference type="CDD" id="cd04586">
    <property type="entry name" value="CBS_pair_BON_assoc"/>
    <property type="match status" value="1"/>
</dbReference>
<dbReference type="Proteomes" id="UP000034705">
    <property type="component" value="Unassembled WGS sequence"/>
</dbReference>
<evidence type="ECO:0000256" key="1">
    <source>
        <dbReference type="ARBA" id="ARBA00023122"/>
    </source>
</evidence>
<feature type="domain" description="CBS" evidence="3">
    <location>
        <begin position="7"/>
        <end position="69"/>
    </location>
</feature>
<comment type="caution">
    <text evidence="4">The sequence shown here is derived from an EMBL/GenBank/DDBJ whole genome shotgun (WGS) entry which is preliminary data.</text>
</comment>
<dbReference type="SUPFAM" id="SSF54631">
    <property type="entry name" value="CBS-domain pair"/>
    <property type="match status" value="1"/>
</dbReference>
<dbReference type="PROSITE" id="PS51371">
    <property type="entry name" value="CBS"/>
    <property type="match status" value="2"/>
</dbReference>
<evidence type="ECO:0000313" key="4">
    <source>
        <dbReference type="EMBL" id="KKU33959.1"/>
    </source>
</evidence>